<dbReference type="eggNOG" id="COG2227">
    <property type="taxonomic scope" value="Bacteria"/>
</dbReference>
<gene>
    <name evidence="2" type="ORF">Dacsa_0564</name>
</gene>
<protein>
    <submittedName>
        <fullName evidence="2">Methyltransferase family protein</fullName>
    </submittedName>
</protein>
<evidence type="ECO:0000259" key="1">
    <source>
        <dbReference type="Pfam" id="PF13649"/>
    </source>
</evidence>
<dbReference type="CDD" id="cd02440">
    <property type="entry name" value="AdoMet_MTases"/>
    <property type="match status" value="1"/>
</dbReference>
<sequence>MLGYHPTYSFKIIIEMSDDRSIHSAVANLYNTYPFPPEPLLDEPPPGYNWRWSWIAAYDFCTGRKPPQQEIRILDAGCGTGVGTEYLVHLNPEASVVGIDISESAIEVAKERCQRSGANRVQFQQMNLENAHQLDGQFQMINCVGVLHHLPDPTAGIKALAEKLTPGGIMHIFVYGELGRWEVRLMQNAISLLQPENYQEGVKIGRKLFETLPQENRIVKREKERWALDNQRDACFADMYVHPQEIDYNINTLFDLVTASGLEFVGFSNPKFWQIERLLGNAPEILAKTNQLSPRDRYRLIELLDPEVTHYEFFLAKPPLPQFNWSKDTDFLNAIPERHPCLEGWESQTLFNPDYELVTLSENSFKLLQAIDQNVEKQLSLAEMIKQTTATLEDARSLHQQKLITLIPNPK</sequence>
<feature type="domain" description="Methyltransferase" evidence="1">
    <location>
        <begin position="73"/>
        <end position="168"/>
    </location>
</feature>
<dbReference type="PATRIC" id="fig|13035.3.peg.640"/>
<dbReference type="InterPro" id="IPR041698">
    <property type="entry name" value="Methyltransf_25"/>
</dbReference>
<dbReference type="SUPFAM" id="SSF53335">
    <property type="entry name" value="S-adenosyl-L-methionine-dependent methyltransferases"/>
    <property type="match status" value="1"/>
</dbReference>
<dbReference type="InterPro" id="IPR029063">
    <property type="entry name" value="SAM-dependent_MTases_sf"/>
</dbReference>
<dbReference type="PANTHER" id="PTHR43464:SF91">
    <property type="entry name" value="SLL0487 PROTEIN"/>
    <property type="match status" value="1"/>
</dbReference>
<dbReference type="Proteomes" id="UP000010482">
    <property type="component" value="Chromosome"/>
</dbReference>
<keyword evidence="2" id="KW-0489">Methyltransferase</keyword>
<dbReference type="HOGENOM" id="CLU_041608_0_0_3"/>
<dbReference type="GO" id="GO:0008168">
    <property type="term" value="F:methyltransferase activity"/>
    <property type="evidence" value="ECO:0007669"/>
    <property type="project" value="UniProtKB-KW"/>
</dbReference>
<keyword evidence="3" id="KW-1185">Reference proteome</keyword>
<keyword evidence="2" id="KW-0808">Transferase</keyword>
<dbReference type="KEGG" id="dsl:Dacsa_0564"/>
<organism evidence="2 3">
    <name type="scientific">Dactylococcopsis salina (strain PCC 8305)</name>
    <name type="common">Myxobactron salinum</name>
    <dbReference type="NCBI Taxonomy" id="13035"/>
    <lineage>
        <taxon>Bacteria</taxon>
        <taxon>Bacillati</taxon>
        <taxon>Cyanobacteriota</taxon>
        <taxon>Cyanophyceae</taxon>
        <taxon>Nodosilineales</taxon>
        <taxon>Cymatolegaceae</taxon>
        <taxon>Dactylococcopsis</taxon>
    </lineage>
</organism>
<proteinExistence type="predicted"/>
<dbReference type="Gene3D" id="3.40.50.150">
    <property type="entry name" value="Vaccinia Virus protein VP39"/>
    <property type="match status" value="1"/>
</dbReference>
<dbReference type="Pfam" id="PF13649">
    <property type="entry name" value="Methyltransf_25"/>
    <property type="match status" value="1"/>
</dbReference>
<dbReference type="PANTHER" id="PTHR43464">
    <property type="entry name" value="METHYLTRANSFERASE"/>
    <property type="match status" value="1"/>
</dbReference>
<reference evidence="2" key="1">
    <citation type="submission" date="2012-04" db="EMBL/GenBank/DDBJ databases">
        <title>Finished genome of Dactylococcopsis salina PCC 8305.</title>
        <authorList>
            <consortium name="US DOE Joint Genome Institute"/>
            <person name="Gugger M."/>
            <person name="Coursin T."/>
            <person name="Rippka R."/>
            <person name="Tandeau De Marsac N."/>
            <person name="Huntemann M."/>
            <person name="Wei C.-L."/>
            <person name="Han J."/>
            <person name="Detter J.C."/>
            <person name="Han C."/>
            <person name="Tapia R."/>
            <person name="Daligault H."/>
            <person name="Chen A."/>
            <person name="Krypides N."/>
            <person name="Mavromatis K."/>
            <person name="Markowitz V."/>
            <person name="Szeto E."/>
            <person name="Ivanova N."/>
            <person name="Ovchinnikova G."/>
            <person name="Pagani I."/>
            <person name="Pati A."/>
            <person name="Goodwin L."/>
            <person name="Peters L."/>
            <person name="Pitluck S."/>
            <person name="Woyke T."/>
            <person name="Kerfeld C."/>
        </authorList>
    </citation>
    <scope>NUCLEOTIDE SEQUENCE [LARGE SCALE GENOMIC DNA]</scope>
    <source>
        <strain evidence="2">PCC 8305</strain>
    </source>
</reference>
<evidence type="ECO:0000313" key="3">
    <source>
        <dbReference type="Proteomes" id="UP000010482"/>
    </source>
</evidence>
<dbReference type="EMBL" id="CP003944">
    <property type="protein sequence ID" value="AFZ49342.1"/>
    <property type="molecule type" value="Genomic_DNA"/>
</dbReference>
<accession>K9YS60</accession>
<dbReference type="GO" id="GO:0032259">
    <property type="term" value="P:methylation"/>
    <property type="evidence" value="ECO:0007669"/>
    <property type="project" value="UniProtKB-KW"/>
</dbReference>
<dbReference type="AlphaFoldDB" id="K9YS60"/>
<name>K9YS60_DACS8</name>
<evidence type="ECO:0000313" key="2">
    <source>
        <dbReference type="EMBL" id="AFZ49342.1"/>
    </source>
</evidence>
<dbReference type="STRING" id="13035.Dacsa_0564"/>